<organism evidence="11 12">
    <name type="scientific">Cirrhinus mrigala</name>
    <name type="common">Mrigala</name>
    <dbReference type="NCBI Taxonomy" id="683832"/>
    <lineage>
        <taxon>Eukaryota</taxon>
        <taxon>Metazoa</taxon>
        <taxon>Chordata</taxon>
        <taxon>Craniata</taxon>
        <taxon>Vertebrata</taxon>
        <taxon>Euteleostomi</taxon>
        <taxon>Actinopterygii</taxon>
        <taxon>Neopterygii</taxon>
        <taxon>Teleostei</taxon>
        <taxon>Ostariophysi</taxon>
        <taxon>Cypriniformes</taxon>
        <taxon>Cyprinidae</taxon>
        <taxon>Labeoninae</taxon>
        <taxon>Labeonini</taxon>
        <taxon>Cirrhinus</taxon>
    </lineage>
</organism>
<dbReference type="InterPro" id="IPR051138">
    <property type="entry name" value="PIM_Ser/Thr_kinase"/>
</dbReference>
<dbReference type="GO" id="GO:0005524">
    <property type="term" value="F:ATP binding"/>
    <property type="evidence" value="ECO:0007669"/>
    <property type="project" value="UniProtKB-KW"/>
</dbReference>
<dbReference type="InterPro" id="IPR011009">
    <property type="entry name" value="Kinase-like_dom_sf"/>
</dbReference>
<evidence type="ECO:0000256" key="3">
    <source>
        <dbReference type="ARBA" id="ARBA00022527"/>
    </source>
</evidence>
<keyword evidence="6" id="KW-0418">Kinase</keyword>
<feature type="domain" description="Protein kinase" evidence="10">
    <location>
        <begin position="1"/>
        <end position="105"/>
    </location>
</feature>
<keyword evidence="12" id="KW-1185">Reference proteome</keyword>
<dbReference type="InterPro" id="IPR000719">
    <property type="entry name" value="Prot_kinase_dom"/>
</dbReference>
<reference evidence="11 12" key="1">
    <citation type="submission" date="2024-05" db="EMBL/GenBank/DDBJ databases">
        <title>Genome sequencing and assembly of Indian major carp, Cirrhinus mrigala (Hamilton, 1822).</title>
        <authorList>
            <person name="Mohindra V."/>
            <person name="Chowdhury L.M."/>
            <person name="Lal K."/>
            <person name="Jena J.K."/>
        </authorList>
    </citation>
    <scope>NUCLEOTIDE SEQUENCE [LARGE SCALE GENOMIC DNA]</scope>
    <source>
        <strain evidence="11">CM1030</strain>
        <tissue evidence="11">Blood</tissue>
    </source>
</reference>
<evidence type="ECO:0000256" key="1">
    <source>
        <dbReference type="ARBA" id="ARBA00005505"/>
    </source>
</evidence>
<evidence type="ECO:0000256" key="8">
    <source>
        <dbReference type="ARBA" id="ARBA00047899"/>
    </source>
</evidence>
<evidence type="ECO:0000313" key="12">
    <source>
        <dbReference type="Proteomes" id="UP001529510"/>
    </source>
</evidence>
<evidence type="ECO:0000256" key="9">
    <source>
        <dbReference type="ARBA" id="ARBA00048679"/>
    </source>
</evidence>
<dbReference type="Gene3D" id="3.30.200.20">
    <property type="entry name" value="Phosphorylase Kinase, domain 1"/>
    <property type="match status" value="1"/>
</dbReference>
<accession>A0ABD0R163</accession>
<comment type="catalytic activity">
    <reaction evidence="9">
        <text>L-seryl-[protein] + ATP = O-phospho-L-seryl-[protein] + ADP + H(+)</text>
        <dbReference type="Rhea" id="RHEA:17989"/>
        <dbReference type="Rhea" id="RHEA-COMP:9863"/>
        <dbReference type="Rhea" id="RHEA-COMP:11604"/>
        <dbReference type="ChEBI" id="CHEBI:15378"/>
        <dbReference type="ChEBI" id="CHEBI:29999"/>
        <dbReference type="ChEBI" id="CHEBI:30616"/>
        <dbReference type="ChEBI" id="CHEBI:83421"/>
        <dbReference type="ChEBI" id="CHEBI:456216"/>
        <dbReference type="EC" id="2.7.11.1"/>
    </reaction>
</comment>
<feature type="non-terminal residue" evidence="11">
    <location>
        <position position="1"/>
    </location>
</feature>
<name>A0ABD0R163_CIRMR</name>
<comment type="catalytic activity">
    <reaction evidence="8">
        <text>L-threonyl-[protein] + ATP = O-phospho-L-threonyl-[protein] + ADP + H(+)</text>
        <dbReference type="Rhea" id="RHEA:46608"/>
        <dbReference type="Rhea" id="RHEA-COMP:11060"/>
        <dbReference type="Rhea" id="RHEA-COMP:11605"/>
        <dbReference type="ChEBI" id="CHEBI:15378"/>
        <dbReference type="ChEBI" id="CHEBI:30013"/>
        <dbReference type="ChEBI" id="CHEBI:30616"/>
        <dbReference type="ChEBI" id="CHEBI:61977"/>
        <dbReference type="ChEBI" id="CHEBI:456216"/>
        <dbReference type="EC" id="2.7.11.1"/>
    </reaction>
</comment>
<dbReference type="InterPro" id="IPR008271">
    <property type="entry name" value="Ser/Thr_kinase_AS"/>
</dbReference>
<evidence type="ECO:0000256" key="5">
    <source>
        <dbReference type="ARBA" id="ARBA00022741"/>
    </source>
</evidence>
<dbReference type="Gene3D" id="1.10.510.10">
    <property type="entry name" value="Transferase(Phosphotransferase) domain 1"/>
    <property type="match status" value="1"/>
</dbReference>
<dbReference type="Proteomes" id="UP001529510">
    <property type="component" value="Unassembled WGS sequence"/>
</dbReference>
<dbReference type="PANTHER" id="PTHR22984:SF11">
    <property type="entry name" value="AURORA KINASE-RELATED"/>
    <property type="match status" value="1"/>
</dbReference>
<comment type="caution">
    <text evidence="11">The sequence shown here is derived from an EMBL/GenBank/DDBJ whole genome shotgun (WGS) entry which is preliminary data.</text>
</comment>
<proteinExistence type="inferred from homology"/>
<dbReference type="Pfam" id="PF00069">
    <property type="entry name" value="Pkinase"/>
    <property type="match status" value="1"/>
</dbReference>
<gene>
    <name evidence="11" type="ORF">M9458_010543</name>
</gene>
<comment type="similarity">
    <text evidence="1">Belongs to the protein kinase superfamily. CAMK Ser/Thr protein kinase family. PIM subfamily.</text>
</comment>
<dbReference type="PANTHER" id="PTHR22984">
    <property type="entry name" value="SERINE/THREONINE-PROTEIN KINASE PIM"/>
    <property type="match status" value="1"/>
</dbReference>
<evidence type="ECO:0000259" key="10">
    <source>
        <dbReference type="PROSITE" id="PS50011"/>
    </source>
</evidence>
<keyword evidence="5" id="KW-0547">Nucleotide-binding</keyword>
<evidence type="ECO:0000256" key="2">
    <source>
        <dbReference type="ARBA" id="ARBA00012513"/>
    </source>
</evidence>
<dbReference type="PROSITE" id="PS50011">
    <property type="entry name" value="PROTEIN_KINASE_DOM"/>
    <property type="match status" value="1"/>
</dbReference>
<dbReference type="PROSITE" id="PS00108">
    <property type="entry name" value="PROTEIN_KINASE_ST"/>
    <property type="match status" value="1"/>
</dbReference>
<evidence type="ECO:0000256" key="4">
    <source>
        <dbReference type="ARBA" id="ARBA00022679"/>
    </source>
</evidence>
<dbReference type="EC" id="2.7.11.1" evidence="2"/>
<evidence type="ECO:0000256" key="7">
    <source>
        <dbReference type="ARBA" id="ARBA00022840"/>
    </source>
</evidence>
<keyword evidence="4" id="KW-0808">Transferase</keyword>
<protein>
    <recommendedName>
        <fullName evidence="2">non-specific serine/threonine protein kinase</fullName>
        <ecNumber evidence="2">2.7.11.1</ecNumber>
    </recommendedName>
</protein>
<keyword evidence="3" id="KW-0723">Serine/threonine-protein kinase</keyword>
<sequence length="105" mass="12187">GVPMEMTLMANKSLRAPQIIKLLDWEDHEDHYIMIMEQPMPCMDLKSFVKLHGESLDEGTARNVMRQVIKAADVCIKRGIFHWDIKMENLLVNQDTMEVKLIDFG</sequence>
<feature type="non-terminal residue" evidence="11">
    <location>
        <position position="105"/>
    </location>
</feature>
<dbReference type="AlphaFoldDB" id="A0ABD0R163"/>
<evidence type="ECO:0000256" key="6">
    <source>
        <dbReference type="ARBA" id="ARBA00022777"/>
    </source>
</evidence>
<evidence type="ECO:0000313" key="11">
    <source>
        <dbReference type="EMBL" id="KAL0192247.1"/>
    </source>
</evidence>
<dbReference type="GO" id="GO:0004674">
    <property type="term" value="F:protein serine/threonine kinase activity"/>
    <property type="evidence" value="ECO:0007669"/>
    <property type="project" value="UniProtKB-KW"/>
</dbReference>
<dbReference type="SUPFAM" id="SSF56112">
    <property type="entry name" value="Protein kinase-like (PK-like)"/>
    <property type="match status" value="1"/>
</dbReference>
<keyword evidence="7" id="KW-0067">ATP-binding</keyword>
<dbReference type="EMBL" id="JAMKFB020000005">
    <property type="protein sequence ID" value="KAL0192247.1"/>
    <property type="molecule type" value="Genomic_DNA"/>
</dbReference>